<accession>A0A2P6RTZ2</accession>
<name>A0A2P6RTZ2_ROSCH</name>
<dbReference type="AlphaFoldDB" id="A0A2P6RTZ2"/>
<gene>
    <name evidence="1" type="ORF">RchiOBHm_Chr2g0126761</name>
</gene>
<proteinExistence type="predicted"/>
<dbReference type="Proteomes" id="UP000238479">
    <property type="component" value="Chromosome 2"/>
</dbReference>
<comment type="caution">
    <text evidence="1">The sequence shown here is derived from an EMBL/GenBank/DDBJ whole genome shotgun (WGS) entry which is preliminary data.</text>
</comment>
<organism evidence="1 2">
    <name type="scientific">Rosa chinensis</name>
    <name type="common">China rose</name>
    <dbReference type="NCBI Taxonomy" id="74649"/>
    <lineage>
        <taxon>Eukaryota</taxon>
        <taxon>Viridiplantae</taxon>
        <taxon>Streptophyta</taxon>
        <taxon>Embryophyta</taxon>
        <taxon>Tracheophyta</taxon>
        <taxon>Spermatophyta</taxon>
        <taxon>Magnoliopsida</taxon>
        <taxon>eudicotyledons</taxon>
        <taxon>Gunneridae</taxon>
        <taxon>Pentapetalae</taxon>
        <taxon>rosids</taxon>
        <taxon>fabids</taxon>
        <taxon>Rosales</taxon>
        <taxon>Rosaceae</taxon>
        <taxon>Rosoideae</taxon>
        <taxon>Rosoideae incertae sedis</taxon>
        <taxon>Rosa</taxon>
    </lineage>
</organism>
<evidence type="ECO:0000313" key="1">
    <source>
        <dbReference type="EMBL" id="PRQ49872.1"/>
    </source>
</evidence>
<keyword evidence="2" id="KW-1185">Reference proteome</keyword>
<dbReference type="Gramene" id="PRQ49872">
    <property type="protein sequence ID" value="PRQ49872"/>
    <property type="gene ID" value="RchiOBHm_Chr2g0126761"/>
</dbReference>
<reference evidence="1 2" key="1">
    <citation type="journal article" date="2018" name="Nat. Genet.">
        <title>The Rosa genome provides new insights in the design of modern roses.</title>
        <authorList>
            <person name="Bendahmane M."/>
        </authorList>
    </citation>
    <scope>NUCLEOTIDE SEQUENCE [LARGE SCALE GENOMIC DNA]</scope>
    <source>
        <strain evidence="2">cv. Old Blush</strain>
    </source>
</reference>
<dbReference type="EMBL" id="PDCK01000040">
    <property type="protein sequence ID" value="PRQ49872.1"/>
    <property type="molecule type" value="Genomic_DNA"/>
</dbReference>
<protein>
    <submittedName>
        <fullName evidence="1">Uncharacterized protein</fullName>
    </submittedName>
</protein>
<sequence>MAEFQKDHRGTIWRWIIKALSMKKEHQFKSLLPPLFQLEHLGNLLKQFSSKWFILRLFAACCQFSEWLPETSTMDVGC</sequence>
<evidence type="ECO:0000313" key="2">
    <source>
        <dbReference type="Proteomes" id="UP000238479"/>
    </source>
</evidence>